<organism evidence="3 4">
    <name type="scientific">Streptomyces poonensis</name>
    <dbReference type="NCBI Taxonomy" id="68255"/>
    <lineage>
        <taxon>Bacteria</taxon>
        <taxon>Bacillati</taxon>
        <taxon>Actinomycetota</taxon>
        <taxon>Actinomycetes</taxon>
        <taxon>Kitasatosporales</taxon>
        <taxon>Streptomycetaceae</taxon>
        <taxon>Streptomyces</taxon>
    </lineage>
</organism>
<evidence type="ECO:0000256" key="1">
    <source>
        <dbReference type="ARBA" id="ARBA00008791"/>
    </source>
</evidence>
<sequence>MGLALPVLGVVDLVLVPLTTHAGEWPEPRVPRNPLVERHTGLGDSLLPWAAAVLLVAVLLWRTARRTRLPQGENTGRVPAAVLSVHLLPRPLSTALLRSRPKPDVRPWRRISHVTARSMGRPALGVGLVASPRPPLAARCWSWQVNPTMGVRAMMSPVAAGVDGSAESLAAAAWAAREAVRREWPLMLVHAVNWHPREENDEVAYAMRQNVARRVLRQAEARVRTAAPGVQPVLAQVEGPATTALVEVAERSELLVLGSRGLTGFAGFLVGSVARGVVAGARRPVVLVRAEEDEADEHLPAGDGSASTRTGYRDVVLGLDVGDPCDDVMEFAFEAARLRRARLRAVHAYHAPGPLGLGAGDIALIDEPRRAEEWQGFLSAVLQPWSDKYPEVQTLATAVEDKASNALLRAATGASLLVVGRRLAERPVRARTGPVTHAALLHADCPVAVVPHE</sequence>
<dbReference type="InterPro" id="IPR006015">
    <property type="entry name" value="Universal_stress_UspA"/>
</dbReference>
<gene>
    <name evidence="3" type="ORF">GCM10010365_44770</name>
</gene>
<feature type="domain" description="UspA" evidence="2">
    <location>
        <begin position="312"/>
        <end position="451"/>
    </location>
</feature>
<proteinExistence type="inferred from homology"/>
<name>A0A918ULT1_9ACTN</name>
<reference evidence="3" key="1">
    <citation type="journal article" date="2014" name="Int. J. Syst. Evol. Microbiol.">
        <title>Complete genome sequence of Corynebacterium casei LMG S-19264T (=DSM 44701T), isolated from a smear-ripened cheese.</title>
        <authorList>
            <consortium name="US DOE Joint Genome Institute (JGI-PGF)"/>
            <person name="Walter F."/>
            <person name="Albersmeier A."/>
            <person name="Kalinowski J."/>
            <person name="Ruckert C."/>
        </authorList>
    </citation>
    <scope>NUCLEOTIDE SEQUENCE</scope>
    <source>
        <strain evidence="3">JCM 4815</strain>
    </source>
</reference>
<keyword evidence="4" id="KW-1185">Reference proteome</keyword>
<dbReference type="Proteomes" id="UP000622166">
    <property type="component" value="Unassembled WGS sequence"/>
</dbReference>
<dbReference type="InterPro" id="IPR006016">
    <property type="entry name" value="UspA"/>
</dbReference>
<dbReference type="PRINTS" id="PR01438">
    <property type="entry name" value="UNVRSLSTRESS"/>
</dbReference>
<comment type="caution">
    <text evidence="3">The sequence shown here is derived from an EMBL/GenBank/DDBJ whole genome shotgun (WGS) entry which is preliminary data.</text>
</comment>
<evidence type="ECO:0000313" key="3">
    <source>
        <dbReference type="EMBL" id="GGZ19615.1"/>
    </source>
</evidence>
<evidence type="ECO:0000259" key="2">
    <source>
        <dbReference type="Pfam" id="PF00582"/>
    </source>
</evidence>
<accession>A0A918ULT1</accession>
<dbReference type="EMBL" id="BMVW01000009">
    <property type="protein sequence ID" value="GGZ19615.1"/>
    <property type="molecule type" value="Genomic_DNA"/>
</dbReference>
<protein>
    <recommendedName>
        <fullName evidence="2">UspA domain-containing protein</fullName>
    </recommendedName>
</protein>
<dbReference type="SUPFAM" id="SSF52402">
    <property type="entry name" value="Adenine nucleotide alpha hydrolases-like"/>
    <property type="match status" value="2"/>
</dbReference>
<dbReference type="InterPro" id="IPR014729">
    <property type="entry name" value="Rossmann-like_a/b/a_fold"/>
</dbReference>
<dbReference type="Pfam" id="PF00582">
    <property type="entry name" value="Usp"/>
    <property type="match status" value="2"/>
</dbReference>
<comment type="similarity">
    <text evidence="1">Belongs to the universal stress protein A family.</text>
</comment>
<dbReference type="Gene3D" id="3.40.50.620">
    <property type="entry name" value="HUPs"/>
    <property type="match status" value="2"/>
</dbReference>
<reference evidence="3" key="2">
    <citation type="submission" date="2020-09" db="EMBL/GenBank/DDBJ databases">
        <authorList>
            <person name="Sun Q."/>
            <person name="Ohkuma M."/>
        </authorList>
    </citation>
    <scope>NUCLEOTIDE SEQUENCE</scope>
    <source>
        <strain evidence="3">JCM 4815</strain>
    </source>
</reference>
<dbReference type="AlphaFoldDB" id="A0A918ULT1"/>
<dbReference type="PANTHER" id="PTHR46553">
    <property type="entry name" value="ADENINE NUCLEOTIDE ALPHA HYDROLASES-LIKE SUPERFAMILY PROTEIN"/>
    <property type="match status" value="1"/>
</dbReference>
<dbReference type="PANTHER" id="PTHR46553:SF3">
    <property type="entry name" value="ADENINE NUCLEOTIDE ALPHA HYDROLASES-LIKE SUPERFAMILY PROTEIN"/>
    <property type="match status" value="1"/>
</dbReference>
<feature type="domain" description="UspA" evidence="2">
    <location>
        <begin position="156"/>
        <end position="289"/>
    </location>
</feature>
<evidence type="ECO:0000313" key="4">
    <source>
        <dbReference type="Proteomes" id="UP000622166"/>
    </source>
</evidence>